<organism evidence="3 4">
    <name type="scientific">Candidatus Uhrbacteria bacterium RIFCSPHIGHO2_12_FULL_54_23</name>
    <dbReference type="NCBI Taxonomy" id="1802397"/>
    <lineage>
        <taxon>Bacteria</taxon>
        <taxon>Candidatus Uhriibacteriota</taxon>
    </lineage>
</organism>
<dbReference type="InterPro" id="IPR003156">
    <property type="entry name" value="DHHA1_dom"/>
</dbReference>
<dbReference type="Gene3D" id="3.90.1640.10">
    <property type="entry name" value="inorganic pyrophosphatase (n-terminal core)"/>
    <property type="match status" value="1"/>
</dbReference>
<dbReference type="AlphaFoldDB" id="A0A1F7UHK0"/>
<dbReference type="PANTHER" id="PTHR47618">
    <property type="entry name" value="BIFUNCTIONAL OLIGORIBONUCLEASE AND PAP PHOSPHATASE NRNA"/>
    <property type="match status" value="1"/>
</dbReference>
<evidence type="ECO:0008006" key="5">
    <source>
        <dbReference type="Google" id="ProtNLM"/>
    </source>
</evidence>
<evidence type="ECO:0000259" key="2">
    <source>
        <dbReference type="Pfam" id="PF02272"/>
    </source>
</evidence>
<dbReference type="GO" id="GO:0003676">
    <property type="term" value="F:nucleic acid binding"/>
    <property type="evidence" value="ECO:0007669"/>
    <property type="project" value="InterPro"/>
</dbReference>
<protein>
    <recommendedName>
        <fullName evidence="5">DDH domain-containing protein</fullName>
    </recommendedName>
</protein>
<dbReference type="Proteomes" id="UP000176604">
    <property type="component" value="Unassembled WGS sequence"/>
</dbReference>
<dbReference type="SUPFAM" id="SSF64182">
    <property type="entry name" value="DHH phosphoesterases"/>
    <property type="match status" value="1"/>
</dbReference>
<reference evidence="3 4" key="1">
    <citation type="journal article" date="2016" name="Nat. Commun.">
        <title>Thousands of microbial genomes shed light on interconnected biogeochemical processes in an aquifer system.</title>
        <authorList>
            <person name="Anantharaman K."/>
            <person name="Brown C.T."/>
            <person name="Hug L.A."/>
            <person name="Sharon I."/>
            <person name="Castelle C.J."/>
            <person name="Probst A.J."/>
            <person name="Thomas B.C."/>
            <person name="Singh A."/>
            <person name="Wilkins M.J."/>
            <person name="Karaoz U."/>
            <person name="Brodie E.L."/>
            <person name="Williams K.H."/>
            <person name="Hubbard S.S."/>
            <person name="Banfield J.F."/>
        </authorList>
    </citation>
    <scope>NUCLEOTIDE SEQUENCE [LARGE SCALE GENOMIC DNA]</scope>
</reference>
<evidence type="ECO:0000313" key="4">
    <source>
        <dbReference type="Proteomes" id="UP000176604"/>
    </source>
</evidence>
<sequence>MRDFLFQARRVLSAIAAAERFLIVTHQKPDGDAVGSATALAGFLEKLHKHARIFCLHAPQERFHYLPHLRLFTADPNIFHDPWHESVIVLDSSDLAYAGVADIVGALKTPLPPLMNIDHHASNTHFGEYRLIDASAPSTTSILYRLFSLEHRHLIDRPIATSLLTGLLTDTSHFSNPATSEHALTVGAELLKHGAQFRQITAAAWQHNEVATLHIWGKALARLQYHPRYRIAVTVLTREDFREARVEGDPTEGIANFLVNLKEADVILLLKEQADGTIRGSLRTVKDDLDVSRLARVFGGGGHKKAAGFGVQGRLVQTERGWEIIEK</sequence>
<dbReference type="PANTHER" id="PTHR47618:SF1">
    <property type="entry name" value="BIFUNCTIONAL OLIGORIBONUCLEASE AND PAP PHOSPHATASE NRNA"/>
    <property type="match status" value="1"/>
</dbReference>
<dbReference type="Pfam" id="PF01368">
    <property type="entry name" value="DHH"/>
    <property type="match status" value="1"/>
</dbReference>
<comment type="caution">
    <text evidence="3">The sequence shown here is derived from an EMBL/GenBank/DDBJ whole genome shotgun (WGS) entry which is preliminary data.</text>
</comment>
<dbReference type="STRING" id="1802397.A3J43_01060"/>
<dbReference type="EMBL" id="MGEF01000052">
    <property type="protein sequence ID" value="OGL77766.1"/>
    <property type="molecule type" value="Genomic_DNA"/>
</dbReference>
<evidence type="ECO:0000259" key="1">
    <source>
        <dbReference type="Pfam" id="PF01368"/>
    </source>
</evidence>
<evidence type="ECO:0000313" key="3">
    <source>
        <dbReference type="EMBL" id="OGL77766.1"/>
    </source>
</evidence>
<name>A0A1F7UHK0_9BACT</name>
<dbReference type="InterPro" id="IPR001667">
    <property type="entry name" value="DDH_dom"/>
</dbReference>
<proteinExistence type="predicted"/>
<dbReference type="InterPro" id="IPR051319">
    <property type="entry name" value="Oligoribo/pAp-PDE_c-di-AMP_PDE"/>
</dbReference>
<accession>A0A1F7UHK0</accession>
<feature type="domain" description="DHHA1" evidence="2">
    <location>
        <begin position="243"/>
        <end position="312"/>
    </location>
</feature>
<feature type="domain" description="DDH" evidence="1">
    <location>
        <begin position="21"/>
        <end position="166"/>
    </location>
</feature>
<dbReference type="InterPro" id="IPR038763">
    <property type="entry name" value="DHH_sf"/>
</dbReference>
<dbReference type="Gene3D" id="3.10.310.30">
    <property type="match status" value="1"/>
</dbReference>
<dbReference type="Pfam" id="PF02272">
    <property type="entry name" value="DHHA1"/>
    <property type="match status" value="1"/>
</dbReference>
<gene>
    <name evidence="3" type="ORF">A3J43_01060</name>
</gene>